<evidence type="ECO:0000256" key="6">
    <source>
        <dbReference type="ARBA" id="ARBA00022833"/>
    </source>
</evidence>
<evidence type="ECO:0000259" key="12">
    <source>
        <dbReference type="Pfam" id="PF07504"/>
    </source>
</evidence>
<keyword evidence="14" id="KW-1185">Reference proteome</keyword>
<dbReference type="PANTHER" id="PTHR33794:SF1">
    <property type="entry name" value="BACILLOLYSIN"/>
    <property type="match status" value="1"/>
</dbReference>
<dbReference type="InterPro" id="IPR050728">
    <property type="entry name" value="Zinc_Metalloprotease_M4"/>
</dbReference>
<evidence type="ECO:0000256" key="7">
    <source>
        <dbReference type="ARBA" id="ARBA00023049"/>
    </source>
</evidence>
<evidence type="ECO:0000313" key="14">
    <source>
        <dbReference type="Proteomes" id="UP000623608"/>
    </source>
</evidence>
<evidence type="ECO:0000256" key="3">
    <source>
        <dbReference type="ARBA" id="ARBA00022723"/>
    </source>
</evidence>
<dbReference type="GO" id="GO:0005576">
    <property type="term" value="C:extracellular region"/>
    <property type="evidence" value="ECO:0007669"/>
    <property type="project" value="UniProtKB-SubCell"/>
</dbReference>
<dbReference type="PANTHER" id="PTHR33794">
    <property type="entry name" value="BACILLOLYSIN"/>
    <property type="match status" value="1"/>
</dbReference>
<comment type="cofactor">
    <cofactor evidence="9">
        <name>Zn(2+)</name>
        <dbReference type="ChEBI" id="CHEBI:29105"/>
    </cofactor>
</comment>
<feature type="domain" description="Peptidase M4 C-terminal" evidence="11">
    <location>
        <begin position="324"/>
        <end position="496"/>
    </location>
</feature>
<dbReference type="CDD" id="cd09597">
    <property type="entry name" value="M4_TLP"/>
    <property type="match status" value="1"/>
</dbReference>
<dbReference type="InterPro" id="IPR001570">
    <property type="entry name" value="Peptidase_M4_C_domain"/>
</dbReference>
<dbReference type="InterPro" id="IPR013856">
    <property type="entry name" value="Peptidase_M4_domain"/>
</dbReference>
<dbReference type="Pfam" id="PF02868">
    <property type="entry name" value="Peptidase_M4_C"/>
    <property type="match status" value="1"/>
</dbReference>
<dbReference type="GO" id="GO:0006508">
    <property type="term" value="P:proteolysis"/>
    <property type="evidence" value="ECO:0007669"/>
    <property type="project" value="UniProtKB-KW"/>
</dbReference>
<keyword evidence="6 9" id="KW-0862">Zinc</keyword>
<dbReference type="Gene3D" id="3.10.450.490">
    <property type="match status" value="1"/>
</dbReference>
<dbReference type="Pfam" id="PF07504">
    <property type="entry name" value="FTP"/>
    <property type="match status" value="1"/>
</dbReference>
<feature type="chain" id="PRO_5038173387" description="Neutral metalloproteinase" evidence="9">
    <location>
        <begin position="27"/>
        <end position="497"/>
    </location>
</feature>
<keyword evidence="9" id="KW-0964">Secreted</keyword>
<dbReference type="AlphaFoldDB" id="A0A919TXD7"/>
<feature type="signal peptide" evidence="9">
    <location>
        <begin position="1"/>
        <end position="26"/>
    </location>
</feature>
<dbReference type="Gene3D" id="1.10.390.10">
    <property type="entry name" value="Neutral Protease Domain 2"/>
    <property type="match status" value="1"/>
</dbReference>
<sequence>MRTRVILSATTLAAATALIGTTPATAAPTATFAALFAASPSDTFATRDTQFDANGISHVHLNRTYHGLQVIGGDVVAHRNADGSVREVTRTLASPLTLAVTPALSATSANNAAAAALGGTATGTATLAVSARETTPTLVYRTEVTTAAGLQHVLVSAATGAVVEKWAEEQTATGTGTGYNVGPVSLETTLSGSTYQLKDPTRGNTYTVDMNNRRIGAGTLFTDADNSWGTGALTDRATLAVDAQYGVSETWDFYLSKFGRSGIAGDGTGSYNRVHYGNSYLNASWSDTCFCMTYGDGNGTTYGPFVTLDVAGHEMTHGVTSRTAGLTYSGESGGLNESYSDIMGTLVEFYSNNAKDTGDYLIGEKVVTSGTPLRWMDDPSKDGSSAKCWSSTVKNLDVHYSSGVGNHAFFLLAVGSGAHTVNGVAYNSPTCDSSTVTGIGNDDAGAIFYRALTTYMTSSTNYSAARTATLKAATDLFGASSTQYTATAAAWSAVSVS</sequence>
<feature type="domain" description="Peptidase M4" evidence="10">
    <location>
        <begin position="173"/>
        <end position="321"/>
    </location>
</feature>
<proteinExistence type="inferred from homology"/>
<evidence type="ECO:0000313" key="13">
    <source>
        <dbReference type="EMBL" id="GIF26166.1"/>
    </source>
</evidence>
<comment type="subcellular location">
    <subcellularLocation>
        <location evidence="9">Secreted</location>
    </subcellularLocation>
</comment>
<dbReference type="InterPro" id="IPR023612">
    <property type="entry name" value="Peptidase_M4"/>
</dbReference>
<feature type="active site" evidence="8">
    <location>
        <position position="314"/>
    </location>
</feature>
<keyword evidence="5 9" id="KW-0378">Hydrolase</keyword>
<protein>
    <recommendedName>
        <fullName evidence="9">Neutral metalloproteinase</fullName>
        <ecNumber evidence="9">3.4.24.-</ecNumber>
    </recommendedName>
</protein>
<evidence type="ECO:0000256" key="5">
    <source>
        <dbReference type="ARBA" id="ARBA00022801"/>
    </source>
</evidence>
<gene>
    <name evidence="13" type="ORF">Ate02nite_88960</name>
</gene>
<evidence type="ECO:0000259" key="10">
    <source>
        <dbReference type="Pfam" id="PF01447"/>
    </source>
</evidence>
<comment type="similarity">
    <text evidence="1 9">Belongs to the peptidase M4 family.</text>
</comment>
<keyword evidence="3" id="KW-0479">Metal-binding</keyword>
<dbReference type="SUPFAM" id="SSF55486">
    <property type="entry name" value="Metalloproteases ('zincins'), catalytic domain"/>
    <property type="match status" value="1"/>
</dbReference>
<dbReference type="PRINTS" id="PR00730">
    <property type="entry name" value="THERMOLYSIN"/>
</dbReference>
<evidence type="ECO:0000256" key="1">
    <source>
        <dbReference type="ARBA" id="ARBA00009388"/>
    </source>
</evidence>
<reference evidence="13" key="1">
    <citation type="submission" date="2021-01" db="EMBL/GenBank/DDBJ databases">
        <title>Whole genome shotgun sequence of Actinoplanes tereljensis NBRC 105297.</title>
        <authorList>
            <person name="Komaki H."/>
            <person name="Tamura T."/>
        </authorList>
    </citation>
    <scope>NUCLEOTIDE SEQUENCE</scope>
    <source>
        <strain evidence="13">NBRC 105297</strain>
    </source>
</reference>
<dbReference type="InterPro" id="IPR027268">
    <property type="entry name" value="Peptidase_M4/M1_CTD_sf"/>
</dbReference>
<keyword evidence="4 9" id="KW-0732">Signal</keyword>
<dbReference type="Proteomes" id="UP000623608">
    <property type="component" value="Unassembled WGS sequence"/>
</dbReference>
<dbReference type="GO" id="GO:0004222">
    <property type="term" value="F:metalloendopeptidase activity"/>
    <property type="evidence" value="ECO:0007669"/>
    <property type="project" value="UniProtKB-UniRule"/>
</dbReference>
<dbReference type="Pfam" id="PF01447">
    <property type="entry name" value="Peptidase_M4"/>
    <property type="match status" value="1"/>
</dbReference>
<comment type="function">
    <text evidence="9">Extracellular zinc metalloprotease.</text>
</comment>
<evidence type="ECO:0000259" key="11">
    <source>
        <dbReference type="Pfam" id="PF02868"/>
    </source>
</evidence>
<comment type="caution">
    <text evidence="13">The sequence shown here is derived from an EMBL/GenBank/DDBJ whole genome shotgun (WGS) entry which is preliminary data.</text>
</comment>
<accession>A0A919TXD7</accession>
<evidence type="ECO:0000256" key="2">
    <source>
        <dbReference type="ARBA" id="ARBA00022670"/>
    </source>
</evidence>
<dbReference type="EC" id="3.4.24.-" evidence="9"/>
<feature type="active site" description="Proton donor" evidence="8">
    <location>
        <position position="399"/>
    </location>
</feature>
<dbReference type="GO" id="GO:0046872">
    <property type="term" value="F:metal ion binding"/>
    <property type="evidence" value="ECO:0007669"/>
    <property type="project" value="UniProtKB-UniRule"/>
</dbReference>
<evidence type="ECO:0000256" key="9">
    <source>
        <dbReference type="RuleBase" id="RU366073"/>
    </source>
</evidence>
<dbReference type="EMBL" id="BOMY01000055">
    <property type="protein sequence ID" value="GIF26166.1"/>
    <property type="molecule type" value="Genomic_DNA"/>
</dbReference>
<organism evidence="13 14">
    <name type="scientific">Paractinoplanes tereljensis</name>
    <dbReference type="NCBI Taxonomy" id="571912"/>
    <lineage>
        <taxon>Bacteria</taxon>
        <taxon>Bacillati</taxon>
        <taxon>Actinomycetota</taxon>
        <taxon>Actinomycetes</taxon>
        <taxon>Micromonosporales</taxon>
        <taxon>Micromonosporaceae</taxon>
        <taxon>Paractinoplanes</taxon>
    </lineage>
</organism>
<keyword evidence="2 9" id="KW-0645">Protease</keyword>
<name>A0A919TXD7_9ACTN</name>
<evidence type="ECO:0000256" key="8">
    <source>
        <dbReference type="PIRSR" id="PIRSR623612-1"/>
    </source>
</evidence>
<evidence type="ECO:0000256" key="4">
    <source>
        <dbReference type="ARBA" id="ARBA00022729"/>
    </source>
</evidence>
<keyword evidence="7 9" id="KW-0482">Metalloprotease</keyword>
<dbReference type="Gene3D" id="3.10.170.10">
    <property type="match status" value="1"/>
</dbReference>
<dbReference type="RefSeq" id="WP_203813942.1">
    <property type="nucleotide sequence ID" value="NZ_BOMY01000055.1"/>
</dbReference>
<dbReference type="InterPro" id="IPR011096">
    <property type="entry name" value="FTP_domain"/>
</dbReference>
<feature type="domain" description="FTP" evidence="12">
    <location>
        <begin position="42"/>
        <end position="90"/>
    </location>
</feature>